<feature type="domain" description="DUF4440" evidence="1">
    <location>
        <begin position="33"/>
        <end position="142"/>
    </location>
</feature>
<dbReference type="NCBIfam" id="TIGR02246">
    <property type="entry name" value="SgcJ/EcaC family oxidoreductase"/>
    <property type="match status" value="1"/>
</dbReference>
<dbReference type="PROSITE" id="PS51257">
    <property type="entry name" value="PROKAR_LIPOPROTEIN"/>
    <property type="match status" value="1"/>
</dbReference>
<evidence type="ECO:0000313" key="3">
    <source>
        <dbReference type="Proteomes" id="UP001597201"/>
    </source>
</evidence>
<keyword evidence="3" id="KW-1185">Reference proteome</keyword>
<protein>
    <submittedName>
        <fullName evidence="2">YybH family protein</fullName>
    </submittedName>
</protein>
<dbReference type="EMBL" id="JBHTMY010000003">
    <property type="protein sequence ID" value="MFD1315951.1"/>
    <property type="molecule type" value="Genomic_DNA"/>
</dbReference>
<dbReference type="InterPro" id="IPR032710">
    <property type="entry name" value="NTF2-like_dom_sf"/>
</dbReference>
<gene>
    <name evidence="2" type="ORF">ACFQ39_10010</name>
</gene>
<dbReference type="Proteomes" id="UP001597201">
    <property type="component" value="Unassembled WGS sequence"/>
</dbReference>
<dbReference type="InterPro" id="IPR011944">
    <property type="entry name" value="Steroid_delta5-4_isomerase"/>
</dbReference>
<dbReference type="Pfam" id="PF14534">
    <property type="entry name" value="DUF4440"/>
    <property type="match status" value="1"/>
</dbReference>
<reference evidence="3" key="1">
    <citation type="journal article" date="2019" name="Int. J. Syst. Evol. Microbiol.">
        <title>The Global Catalogue of Microorganisms (GCM) 10K type strain sequencing project: providing services to taxonomists for standard genome sequencing and annotation.</title>
        <authorList>
            <consortium name="The Broad Institute Genomics Platform"/>
            <consortium name="The Broad Institute Genome Sequencing Center for Infectious Disease"/>
            <person name="Wu L."/>
            <person name="Ma J."/>
        </authorList>
    </citation>
    <scope>NUCLEOTIDE SEQUENCE [LARGE SCALE GENOMIC DNA]</scope>
    <source>
        <strain evidence="3">CCUG 61485</strain>
    </source>
</reference>
<dbReference type="Gene3D" id="3.10.450.50">
    <property type="match status" value="1"/>
</dbReference>
<dbReference type="InterPro" id="IPR027843">
    <property type="entry name" value="DUF4440"/>
</dbReference>
<organism evidence="2 3">
    <name type="scientific">Namhaeicola litoreus</name>
    <dbReference type="NCBI Taxonomy" id="1052145"/>
    <lineage>
        <taxon>Bacteria</taxon>
        <taxon>Pseudomonadati</taxon>
        <taxon>Bacteroidota</taxon>
        <taxon>Flavobacteriia</taxon>
        <taxon>Flavobacteriales</taxon>
        <taxon>Flavobacteriaceae</taxon>
        <taxon>Namhaeicola</taxon>
    </lineage>
</organism>
<proteinExistence type="predicted"/>
<dbReference type="SUPFAM" id="SSF54427">
    <property type="entry name" value="NTF2-like"/>
    <property type="match status" value="1"/>
</dbReference>
<sequence length="151" mass="16824">MRKLLILLFIFSVLSCQQNDQKSSAAKSEKADIEQLLNDYLNAWNKGDIDTVSEQFSPDGVVVNGGKHYKGLVDINRGWLRLAVGFVNNIEVAPYVSGTSGDVAYLSGKYTLDLTQNNGETTQDSGNLSLVWKRLDNNQWKLSLVHIEAFK</sequence>
<comment type="caution">
    <text evidence="2">The sequence shown here is derived from an EMBL/GenBank/DDBJ whole genome shotgun (WGS) entry which is preliminary data.</text>
</comment>
<name>A0ABW3Y298_9FLAO</name>
<accession>A0ABW3Y298</accession>
<dbReference type="RefSeq" id="WP_377178613.1">
    <property type="nucleotide sequence ID" value="NZ_JBHTMY010000003.1"/>
</dbReference>
<evidence type="ECO:0000259" key="1">
    <source>
        <dbReference type="Pfam" id="PF14534"/>
    </source>
</evidence>
<evidence type="ECO:0000313" key="2">
    <source>
        <dbReference type="EMBL" id="MFD1315951.1"/>
    </source>
</evidence>